<dbReference type="Gene3D" id="3.40.50.150">
    <property type="entry name" value="Vaccinia Virus protein VP39"/>
    <property type="match status" value="1"/>
</dbReference>
<dbReference type="PANTHER" id="PTHR43712">
    <property type="entry name" value="PUTATIVE (AFU_ORTHOLOGUE AFUA_4G14580)-RELATED"/>
    <property type="match status" value="1"/>
</dbReference>
<keyword evidence="5" id="KW-1185">Reference proteome</keyword>
<dbReference type="InParanoid" id="A0A409YTE0"/>
<dbReference type="Proteomes" id="UP000284842">
    <property type="component" value="Unassembled WGS sequence"/>
</dbReference>
<dbReference type="SUPFAM" id="SSF46785">
    <property type="entry name" value="Winged helix' DNA-binding domain"/>
    <property type="match status" value="1"/>
</dbReference>
<dbReference type="InterPro" id="IPR016461">
    <property type="entry name" value="COMT-like"/>
</dbReference>
<evidence type="ECO:0000256" key="2">
    <source>
        <dbReference type="ARBA" id="ARBA00022679"/>
    </source>
</evidence>
<sequence length="491" mass="54820">MTPTKNPAVLASRLKELLFTIDQSAQELQKYLSELSVHDVSGAEEHSQGGPAAGDTYQKTFIFHKTPQVATHASVVRMACDRLAHLVTPPMHRVIEAAGSFYTTASLQTCVRGDIADHIEALSKDRSGASVEDLADASKLDQDLLARTLRYLSLHGLFQEVEIGVFQNTTPTRTLINNSEFKADLDYLMHESRLGGFAMESFMKKRYAARWQRELTPALSPFEVYSGGIPIQEWMQLPDNVDRRQNFSKAMQGLSRAEKALPLMRAYPFTSFPRGTVLVDVGSGVRYNLAENLLPACPNLMMIVEDLEHVAKSKIDNASPDMTRWMNEGRLKFQVHDIFKFHPEYLKGSVFVVNNIINQYHENDPRALATLRAIRASNPSRLLIIDAILNPPLNTEPRLYADDQMPHTSPQEMISPKGSAFPQTESLLLPPQSQVLPSIIDLMVATVGGGKVRTLKEWSTLLAHSGFSLNKVYPIRDYRSDGQAVLEAFVV</sequence>
<protein>
    <recommendedName>
        <fullName evidence="6">O-methyltransferase domain-containing protein</fullName>
    </recommendedName>
</protein>
<evidence type="ECO:0000256" key="3">
    <source>
        <dbReference type="ARBA" id="ARBA00022691"/>
    </source>
</evidence>
<comment type="caution">
    <text evidence="4">The sequence shown here is derived from an EMBL/GenBank/DDBJ whole genome shotgun (WGS) entry which is preliminary data.</text>
</comment>
<dbReference type="OrthoDB" id="1606438at2759"/>
<proteinExistence type="predicted"/>
<reference evidence="4 5" key="1">
    <citation type="journal article" date="2018" name="Evol. Lett.">
        <title>Horizontal gene cluster transfer increased hallucinogenic mushroom diversity.</title>
        <authorList>
            <person name="Reynolds H.T."/>
            <person name="Vijayakumar V."/>
            <person name="Gluck-Thaler E."/>
            <person name="Korotkin H.B."/>
            <person name="Matheny P.B."/>
            <person name="Slot J.C."/>
        </authorList>
    </citation>
    <scope>NUCLEOTIDE SEQUENCE [LARGE SCALE GENOMIC DNA]</scope>
    <source>
        <strain evidence="4 5">2629</strain>
    </source>
</reference>
<dbReference type="PANTHER" id="PTHR43712:SF2">
    <property type="entry name" value="O-METHYLTRANSFERASE CICE"/>
    <property type="match status" value="1"/>
</dbReference>
<dbReference type="InterPro" id="IPR036390">
    <property type="entry name" value="WH_DNA-bd_sf"/>
</dbReference>
<dbReference type="EMBL" id="NHTK01000688">
    <property type="protein sequence ID" value="PPR06263.1"/>
    <property type="molecule type" value="Genomic_DNA"/>
</dbReference>
<dbReference type="SUPFAM" id="SSF53335">
    <property type="entry name" value="S-adenosyl-L-methionine-dependent methyltransferases"/>
    <property type="match status" value="1"/>
</dbReference>
<dbReference type="InterPro" id="IPR036388">
    <property type="entry name" value="WH-like_DNA-bd_sf"/>
</dbReference>
<dbReference type="PROSITE" id="PS51683">
    <property type="entry name" value="SAM_OMT_II"/>
    <property type="match status" value="1"/>
</dbReference>
<organism evidence="4 5">
    <name type="scientific">Panaeolus cyanescens</name>
    <dbReference type="NCBI Taxonomy" id="181874"/>
    <lineage>
        <taxon>Eukaryota</taxon>
        <taxon>Fungi</taxon>
        <taxon>Dikarya</taxon>
        <taxon>Basidiomycota</taxon>
        <taxon>Agaricomycotina</taxon>
        <taxon>Agaricomycetes</taxon>
        <taxon>Agaricomycetidae</taxon>
        <taxon>Agaricales</taxon>
        <taxon>Agaricineae</taxon>
        <taxon>Galeropsidaceae</taxon>
        <taxon>Panaeolus</taxon>
    </lineage>
</organism>
<evidence type="ECO:0000313" key="5">
    <source>
        <dbReference type="Proteomes" id="UP000284842"/>
    </source>
</evidence>
<keyword evidence="3" id="KW-0949">S-adenosyl-L-methionine</keyword>
<dbReference type="GO" id="GO:0032259">
    <property type="term" value="P:methylation"/>
    <property type="evidence" value="ECO:0007669"/>
    <property type="project" value="UniProtKB-KW"/>
</dbReference>
<dbReference type="GO" id="GO:0008168">
    <property type="term" value="F:methyltransferase activity"/>
    <property type="evidence" value="ECO:0007669"/>
    <property type="project" value="UniProtKB-KW"/>
</dbReference>
<dbReference type="AlphaFoldDB" id="A0A409YTE0"/>
<keyword evidence="1" id="KW-0489">Methyltransferase</keyword>
<evidence type="ECO:0000256" key="1">
    <source>
        <dbReference type="ARBA" id="ARBA00022603"/>
    </source>
</evidence>
<evidence type="ECO:0008006" key="6">
    <source>
        <dbReference type="Google" id="ProtNLM"/>
    </source>
</evidence>
<keyword evidence="2" id="KW-0808">Transferase</keyword>
<evidence type="ECO:0000313" key="4">
    <source>
        <dbReference type="EMBL" id="PPR06263.1"/>
    </source>
</evidence>
<gene>
    <name evidence="4" type="ORF">CVT24_000935</name>
</gene>
<accession>A0A409YTE0</accession>
<dbReference type="InterPro" id="IPR029063">
    <property type="entry name" value="SAM-dependent_MTases_sf"/>
</dbReference>
<dbReference type="Gene3D" id="1.10.10.10">
    <property type="entry name" value="Winged helix-like DNA-binding domain superfamily/Winged helix DNA-binding domain"/>
    <property type="match status" value="1"/>
</dbReference>
<name>A0A409YTE0_9AGAR</name>